<protein>
    <submittedName>
        <fullName evidence="1">Uncharacterized protein</fullName>
    </submittedName>
</protein>
<evidence type="ECO:0000313" key="1">
    <source>
        <dbReference type="EMBL" id="SEH83621.1"/>
    </source>
</evidence>
<reference evidence="2" key="1">
    <citation type="submission" date="2016-06" db="EMBL/GenBank/DDBJ databases">
        <authorList>
            <person name="Petersen J."/>
            <person name="Sayavedra L."/>
        </authorList>
    </citation>
    <scope>NUCLEOTIDE SEQUENCE [LARGE SCALE GENOMIC DNA]</scope>
    <source>
        <strain evidence="2">BazSymB</strain>
    </source>
</reference>
<dbReference type="Proteomes" id="UP000198559">
    <property type="component" value="Unassembled WGS sequence"/>
</dbReference>
<sequence>MNIFCKCLMSSKVWLLLLLRTFGGRVLVLCVNLISSAPLIFCTTKPCFLE</sequence>
<name>A0A1H6LFX0_9GAMM</name>
<dbReference type="AlphaFoldDB" id="A0A1H6LFX0"/>
<proteinExistence type="predicted"/>
<evidence type="ECO:0000313" key="2">
    <source>
        <dbReference type="Proteomes" id="UP000198559"/>
    </source>
</evidence>
<dbReference type="EMBL" id="CVUD02000164">
    <property type="protein sequence ID" value="SEH83621.1"/>
    <property type="molecule type" value="Genomic_DNA"/>
</dbReference>
<accession>A0A1H6LFX0</accession>
<gene>
    <name evidence="1" type="ORF">BAZSYMB_SCAFFOLD00080_2</name>
</gene>
<organism evidence="1 2">
    <name type="scientific">Bathymodiolus azoricus thioautotrophic gill symbiont</name>
    <dbReference type="NCBI Taxonomy" id="235205"/>
    <lineage>
        <taxon>Bacteria</taxon>
        <taxon>Pseudomonadati</taxon>
        <taxon>Pseudomonadota</taxon>
        <taxon>Gammaproteobacteria</taxon>
        <taxon>sulfur-oxidizing symbionts</taxon>
    </lineage>
</organism>